<keyword evidence="2" id="KW-1185">Reference proteome</keyword>
<evidence type="ECO:0000313" key="1">
    <source>
        <dbReference type="EMBL" id="PJJ57785.1"/>
    </source>
</evidence>
<dbReference type="EMBL" id="PGEZ01000001">
    <property type="protein sequence ID" value="PJJ57785.1"/>
    <property type="molecule type" value="Genomic_DNA"/>
</dbReference>
<dbReference type="RefSeq" id="WP_039363485.1">
    <property type="nucleotide sequence ID" value="NZ_PGEZ01000001.1"/>
</dbReference>
<dbReference type="Proteomes" id="UP000230842">
    <property type="component" value="Unassembled WGS sequence"/>
</dbReference>
<gene>
    <name evidence="1" type="ORF">CLV56_2023</name>
</gene>
<protein>
    <submittedName>
        <fullName evidence="1">Uncharacterized protein</fullName>
    </submittedName>
</protein>
<accession>A0A0B2B6Z6</accession>
<dbReference type="AlphaFoldDB" id="A0A0B2B6Z6"/>
<evidence type="ECO:0000313" key="2">
    <source>
        <dbReference type="Proteomes" id="UP000230842"/>
    </source>
</evidence>
<name>A0A0B2B6Z6_9ACTN</name>
<comment type="caution">
    <text evidence="1">The sequence shown here is derived from an EMBL/GenBank/DDBJ whole genome shotgun (WGS) entry which is preliminary data.</text>
</comment>
<reference evidence="1 2" key="1">
    <citation type="submission" date="2017-11" db="EMBL/GenBank/DDBJ databases">
        <title>Genomic Encyclopedia of Archaeal and Bacterial Type Strains, Phase II (KMG-II): From Individual Species to Whole Genera.</title>
        <authorList>
            <person name="Goeker M."/>
        </authorList>
    </citation>
    <scope>NUCLEOTIDE SEQUENCE [LARGE SCALE GENOMIC DNA]</scope>
    <source>
        <strain evidence="1 2">DSM 27763</strain>
    </source>
</reference>
<sequence>MIPAAICLVALGSIWLTEHLLRPLPADASEEAREGREARLEQMVERAPSLPFPVLALVVAGIAVYEATQGASNWWLWLAAAGLVAVGWRHRRIAADRAAAALAETAPDRG</sequence>
<organism evidence="1 2">
    <name type="scientific">Mumia flava</name>
    <dbReference type="NCBI Taxonomy" id="1348852"/>
    <lineage>
        <taxon>Bacteria</taxon>
        <taxon>Bacillati</taxon>
        <taxon>Actinomycetota</taxon>
        <taxon>Actinomycetes</taxon>
        <taxon>Propionibacteriales</taxon>
        <taxon>Nocardioidaceae</taxon>
        <taxon>Mumia</taxon>
    </lineage>
</organism>
<proteinExistence type="predicted"/>